<keyword evidence="3" id="KW-1185">Reference proteome</keyword>
<dbReference type="RefSeq" id="WP_301244016.1">
    <property type="nucleotide sequence ID" value="NZ_JAROCC010000009.1"/>
</dbReference>
<organism evidence="2 3">
    <name type="scientific">Sporosarcina highlanderae</name>
    <dbReference type="NCBI Taxonomy" id="3035916"/>
    <lineage>
        <taxon>Bacteria</taxon>
        <taxon>Bacillati</taxon>
        <taxon>Bacillota</taxon>
        <taxon>Bacilli</taxon>
        <taxon>Bacillales</taxon>
        <taxon>Caryophanaceae</taxon>
        <taxon>Sporosarcina</taxon>
    </lineage>
</organism>
<dbReference type="Pfam" id="PF05787">
    <property type="entry name" value="PhoX"/>
    <property type="match status" value="1"/>
</dbReference>
<sequence length="584" mass="63835">MNKKKVIIPLLSAALLFPTAVNVFAQPHKPIEGVKSVEFIGMPVPVTNEEKSTMYSDAKVKVTLKDGTQKTVELDYTSLAKPGDVINGKIVGAAVDINGNVITKANGEPIVSTAPDANSLLSVNGKSGKLYMINHFESMPSNELGTVPRALYLNTVQQDKKTGELKITDIEPIDFSEYGGVWTPCAGILSPWNTHLGSEEYEPNARAHEANPEKSSVTQFARNYYQDSTAIGNPYLYGYTTEVSVHPNGEAKAVKHHSMGRLSFENVTVAPDNRTVYYGDDGGYVMSFMYIADKEKDLSAGTLYAAKFEQTSAENGGAGNLRWIKLGHANDQEIKELAETLTFSDIFETTNDAEYASAHGFSHIKTAAGEEFLKVKSGMEKAAAFLESRRYGAMLGATSEFNKMETVTFNKADNKVYMAMSTIAKGMEENPNDPVDDIRLPKINAGGIYEMSLTERQTDREGNPIDSDYVPTKIEAILVGEDIPQDEEGNRAHLDKIANPDNIVYSENLRTLFIAEDTNNHVNNVGWAYNVDTKELSRIVSAPDGGEVTGIQAIDNLNGYSYLMVGSQNPGNIGYIQLPSVNKK</sequence>
<evidence type="ECO:0000256" key="1">
    <source>
        <dbReference type="SAM" id="SignalP"/>
    </source>
</evidence>
<reference evidence="2" key="1">
    <citation type="submission" date="2023-03" db="EMBL/GenBank/DDBJ databases">
        <title>MT1 and MT2 Draft Genomes of Novel Species.</title>
        <authorList>
            <person name="Venkateswaran K."/>
        </authorList>
    </citation>
    <scope>NUCLEOTIDE SEQUENCE</scope>
    <source>
        <strain evidence="2">F6_3S_P_2</strain>
    </source>
</reference>
<feature type="chain" id="PRO_5047099454" evidence="1">
    <location>
        <begin position="26"/>
        <end position="584"/>
    </location>
</feature>
<proteinExistence type="predicted"/>
<gene>
    <name evidence="2" type="ORF">P5G49_11710</name>
</gene>
<dbReference type="PANTHER" id="PTHR35399:SF2">
    <property type="entry name" value="DUF839 DOMAIN-CONTAINING PROTEIN"/>
    <property type="match status" value="1"/>
</dbReference>
<protein>
    <submittedName>
        <fullName evidence="2">DUF839 domain-containing protein</fullName>
    </submittedName>
</protein>
<keyword evidence="1" id="KW-0732">Signal</keyword>
<dbReference type="EMBL" id="JAROCC010000009">
    <property type="protein sequence ID" value="MDN4608134.1"/>
    <property type="molecule type" value="Genomic_DNA"/>
</dbReference>
<name>A0ABT8JSS2_9BACL</name>
<dbReference type="InterPro" id="IPR008557">
    <property type="entry name" value="PhoX"/>
</dbReference>
<comment type="caution">
    <text evidence="2">The sequence shown here is derived from an EMBL/GenBank/DDBJ whole genome shotgun (WGS) entry which is preliminary data.</text>
</comment>
<evidence type="ECO:0000313" key="3">
    <source>
        <dbReference type="Proteomes" id="UP001175097"/>
    </source>
</evidence>
<accession>A0ABT8JSS2</accession>
<dbReference type="Proteomes" id="UP001175097">
    <property type="component" value="Unassembled WGS sequence"/>
</dbReference>
<dbReference type="PANTHER" id="PTHR35399">
    <property type="entry name" value="SLR8030 PROTEIN"/>
    <property type="match status" value="1"/>
</dbReference>
<evidence type="ECO:0000313" key="2">
    <source>
        <dbReference type="EMBL" id="MDN4608134.1"/>
    </source>
</evidence>
<feature type="signal peptide" evidence="1">
    <location>
        <begin position="1"/>
        <end position="25"/>
    </location>
</feature>